<gene>
    <name evidence="2" type="ORF">SAMN05192589_11591</name>
</gene>
<reference evidence="2 3" key="1">
    <citation type="submission" date="2016-10" db="EMBL/GenBank/DDBJ databases">
        <authorList>
            <person name="de Groot N.N."/>
        </authorList>
    </citation>
    <scope>NUCLEOTIDE SEQUENCE [LARGE SCALE GENOMIC DNA]</scope>
    <source>
        <strain evidence="2 3">DSM 16619</strain>
    </source>
</reference>
<keyword evidence="1" id="KW-0472">Membrane</keyword>
<evidence type="ECO:0000313" key="2">
    <source>
        <dbReference type="EMBL" id="SDE34383.1"/>
    </source>
</evidence>
<feature type="transmembrane region" description="Helical" evidence="1">
    <location>
        <begin position="48"/>
        <end position="70"/>
    </location>
</feature>
<dbReference type="RefSeq" id="WP_092745457.1">
    <property type="nucleotide sequence ID" value="NZ_FMZC01000015.1"/>
</dbReference>
<keyword evidence="1" id="KW-0812">Transmembrane</keyword>
<proteinExistence type="predicted"/>
<accession>A0A1G7C562</accession>
<evidence type="ECO:0000313" key="3">
    <source>
        <dbReference type="Proteomes" id="UP000198781"/>
    </source>
</evidence>
<dbReference type="OrthoDB" id="6197657at2"/>
<dbReference type="STRING" id="187868.SAMN05192589_11591"/>
<feature type="transmembrane region" description="Helical" evidence="1">
    <location>
        <begin position="7"/>
        <end position="28"/>
    </location>
</feature>
<evidence type="ECO:0008006" key="4">
    <source>
        <dbReference type="Google" id="ProtNLM"/>
    </source>
</evidence>
<name>A0A1G7C562_9BURK</name>
<evidence type="ECO:0000256" key="1">
    <source>
        <dbReference type="SAM" id="Phobius"/>
    </source>
</evidence>
<dbReference type="EMBL" id="FMZC01000015">
    <property type="protein sequence ID" value="SDE34383.1"/>
    <property type="molecule type" value="Genomic_DNA"/>
</dbReference>
<dbReference type="AlphaFoldDB" id="A0A1G7C562"/>
<sequence>MWTQRLMWIAWPAFLMAGVLEMLVFALVDPQDMHWFGQPLALSREGVYTVAFFAFWLVTMASSALTTLLAMSPFELNRCPVPVTDRPADCARHTPGL</sequence>
<protein>
    <recommendedName>
        <fullName evidence="4">Transmembrane protein</fullName>
    </recommendedName>
</protein>
<organism evidence="2 3">
    <name type="scientific">Paracidovorax valerianellae</name>
    <dbReference type="NCBI Taxonomy" id="187868"/>
    <lineage>
        <taxon>Bacteria</taxon>
        <taxon>Pseudomonadati</taxon>
        <taxon>Pseudomonadota</taxon>
        <taxon>Betaproteobacteria</taxon>
        <taxon>Burkholderiales</taxon>
        <taxon>Comamonadaceae</taxon>
        <taxon>Paracidovorax</taxon>
    </lineage>
</organism>
<keyword evidence="3" id="KW-1185">Reference proteome</keyword>
<keyword evidence="1" id="KW-1133">Transmembrane helix</keyword>
<dbReference type="Proteomes" id="UP000198781">
    <property type="component" value="Unassembled WGS sequence"/>
</dbReference>